<evidence type="ECO:0000313" key="1">
    <source>
        <dbReference type="EMBL" id="EET79601.1"/>
    </source>
</evidence>
<dbReference type="Proteomes" id="UP000003107">
    <property type="component" value="Unassembled WGS sequence"/>
</dbReference>
<name>C6RFQ6_9BACT</name>
<dbReference type="EMBL" id="ACVQ01000018">
    <property type="protein sequence ID" value="EET79601.1"/>
    <property type="molecule type" value="Genomic_DNA"/>
</dbReference>
<reference evidence="1 2" key="1">
    <citation type="submission" date="2009-07" db="EMBL/GenBank/DDBJ databases">
        <authorList>
            <person name="Madupu R."/>
            <person name="Sebastian Y."/>
            <person name="Durkin A.S."/>
            <person name="Torralba M."/>
            <person name="Methe B."/>
            <person name="Sutton G.G."/>
            <person name="Strausberg R.L."/>
            <person name="Nelson K.E."/>
        </authorList>
    </citation>
    <scope>NUCLEOTIDE SEQUENCE [LARGE SCALE GENOMIC DNA]</scope>
    <source>
        <strain evidence="1 2">RM3277</strain>
    </source>
</reference>
<keyword evidence="2" id="KW-1185">Reference proteome</keyword>
<comment type="caution">
    <text evidence="1">The sequence shown here is derived from an EMBL/GenBank/DDBJ whole genome shotgun (WGS) entry which is preliminary data.</text>
</comment>
<accession>C6RFQ6</accession>
<gene>
    <name evidence="1" type="ORF">CAMSH0001_2168</name>
</gene>
<sequence>MNQALKRVNSATISTRFNFIKLYLVVCLQKPVRFKISARGIIVFIKS</sequence>
<protein>
    <submittedName>
        <fullName evidence="1">Uncharacterized protein</fullName>
    </submittedName>
</protein>
<dbReference type="STRING" id="553219.CAMSH0001_2168"/>
<dbReference type="AlphaFoldDB" id="C6RFQ6"/>
<evidence type="ECO:0000313" key="2">
    <source>
        <dbReference type="Proteomes" id="UP000003107"/>
    </source>
</evidence>
<proteinExistence type="predicted"/>
<organism evidence="1 2">
    <name type="scientific">Campylobacter showae RM3277</name>
    <dbReference type="NCBI Taxonomy" id="553219"/>
    <lineage>
        <taxon>Bacteria</taxon>
        <taxon>Pseudomonadati</taxon>
        <taxon>Campylobacterota</taxon>
        <taxon>Epsilonproteobacteria</taxon>
        <taxon>Campylobacterales</taxon>
        <taxon>Campylobacteraceae</taxon>
        <taxon>Campylobacter</taxon>
    </lineage>
</organism>